<dbReference type="Proteomes" id="UP000647836">
    <property type="component" value="Unassembled WGS sequence"/>
</dbReference>
<dbReference type="Gene3D" id="1.25.40.10">
    <property type="entry name" value="Tetratricopeptide repeat domain"/>
    <property type="match status" value="1"/>
</dbReference>
<reference evidence="1 2" key="1">
    <citation type="submission" date="2020-10" db="EMBL/GenBank/DDBJ databases">
        <authorList>
            <person name="Castelo-Branco R."/>
            <person name="Eusebio N."/>
            <person name="Adriana R."/>
            <person name="Vieira A."/>
            <person name="Brugerolle De Fraissinette N."/>
            <person name="Rezende De Castro R."/>
            <person name="Schneider M.P."/>
            <person name="Vasconcelos V."/>
            <person name="Leao P.N."/>
        </authorList>
    </citation>
    <scope>NUCLEOTIDE SEQUENCE [LARGE SCALE GENOMIC DNA]</scope>
    <source>
        <strain evidence="1 2">LEGE 07299</strain>
    </source>
</reference>
<proteinExistence type="predicted"/>
<evidence type="ECO:0008006" key="3">
    <source>
        <dbReference type="Google" id="ProtNLM"/>
    </source>
</evidence>
<protein>
    <recommendedName>
        <fullName evidence="3">Tetratricopeptide repeat protein</fullName>
    </recommendedName>
</protein>
<accession>A0ABR9U4S6</accession>
<evidence type="ECO:0000313" key="2">
    <source>
        <dbReference type="Proteomes" id="UP000647836"/>
    </source>
</evidence>
<name>A0ABR9U4S6_9NOSO</name>
<sequence length="232" mass="26958">MWALLEERLSALPPAQTEIAEIIKDPNNVLQDNANLQSAQFRRGILLTKAKAETYRKDFVSAKHSLEEALKLDDKSYKIMQDLASAYAQISMDTSAELVIYESRKYAITNYRNVTERTETSNVYPAWRNLSFLLYLSEDYPNTIEAFKTTLSFDKAVNGFDSINADFIRKYQDLAEKCSINKNCANNQEGLIDELRTRKIFYDINITHDMIENELKDPFFDIEHDKFYKCNK</sequence>
<comment type="caution">
    <text evidence="1">The sequence shown here is derived from an EMBL/GenBank/DDBJ whole genome shotgun (WGS) entry which is preliminary data.</text>
</comment>
<dbReference type="InterPro" id="IPR011990">
    <property type="entry name" value="TPR-like_helical_dom_sf"/>
</dbReference>
<organism evidence="1 2">
    <name type="scientific">Nostoc cf. edaphicum LEGE 07299</name>
    <dbReference type="NCBI Taxonomy" id="2777974"/>
    <lineage>
        <taxon>Bacteria</taxon>
        <taxon>Bacillati</taxon>
        <taxon>Cyanobacteriota</taxon>
        <taxon>Cyanophyceae</taxon>
        <taxon>Nostocales</taxon>
        <taxon>Nostocaceae</taxon>
        <taxon>Nostoc</taxon>
    </lineage>
</organism>
<dbReference type="EMBL" id="JADEXF010000933">
    <property type="protein sequence ID" value="MBE9107653.1"/>
    <property type="molecule type" value="Genomic_DNA"/>
</dbReference>
<evidence type="ECO:0000313" key="1">
    <source>
        <dbReference type="EMBL" id="MBE9107653.1"/>
    </source>
</evidence>
<gene>
    <name evidence="1" type="ORF">IQ229_22795</name>
</gene>
<dbReference type="SUPFAM" id="SSF48452">
    <property type="entry name" value="TPR-like"/>
    <property type="match status" value="1"/>
</dbReference>
<keyword evidence="2" id="KW-1185">Reference proteome</keyword>